<evidence type="ECO:0000256" key="7">
    <source>
        <dbReference type="SAM" id="Coils"/>
    </source>
</evidence>
<protein>
    <submittedName>
        <fullName evidence="9">Basic-leucine zipper (BZIP) transcription factor family protein</fullName>
    </submittedName>
</protein>
<dbReference type="AlphaFoldDB" id="A0ABD1RFL4"/>
<evidence type="ECO:0000256" key="2">
    <source>
        <dbReference type="ARBA" id="ARBA00007163"/>
    </source>
</evidence>
<dbReference type="InterPro" id="IPR044827">
    <property type="entry name" value="GBF-like"/>
</dbReference>
<evidence type="ECO:0000256" key="1">
    <source>
        <dbReference type="ARBA" id="ARBA00004123"/>
    </source>
</evidence>
<keyword evidence="10" id="KW-1185">Reference proteome</keyword>
<organism evidence="9 10">
    <name type="scientific">Abeliophyllum distichum</name>
    <dbReference type="NCBI Taxonomy" id="126358"/>
    <lineage>
        <taxon>Eukaryota</taxon>
        <taxon>Viridiplantae</taxon>
        <taxon>Streptophyta</taxon>
        <taxon>Embryophyta</taxon>
        <taxon>Tracheophyta</taxon>
        <taxon>Spermatophyta</taxon>
        <taxon>Magnoliopsida</taxon>
        <taxon>eudicotyledons</taxon>
        <taxon>Gunneridae</taxon>
        <taxon>Pentapetalae</taxon>
        <taxon>asterids</taxon>
        <taxon>lamiids</taxon>
        <taxon>Lamiales</taxon>
        <taxon>Oleaceae</taxon>
        <taxon>Forsythieae</taxon>
        <taxon>Abeliophyllum</taxon>
    </lineage>
</organism>
<dbReference type="GO" id="GO:0005634">
    <property type="term" value="C:nucleus"/>
    <property type="evidence" value="ECO:0007669"/>
    <property type="project" value="UniProtKB-SubCell"/>
</dbReference>
<feature type="coiled-coil region" evidence="7">
    <location>
        <begin position="127"/>
        <end position="161"/>
    </location>
</feature>
<evidence type="ECO:0000313" key="10">
    <source>
        <dbReference type="Proteomes" id="UP001604336"/>
    </source>
</evidence>
<dbReference type="Proteomes" id="UP001604336">
    <property type="component" value="Unassembled WGS sequence"/>
</dbReference>
<dbReference type="Gene3D" id="1.20.5.170">
    <property type="match status" value="1"/>
</dbReference>
<gene>
    <name evidence="9" type="ORF">Adt_31958</name>
</gene>
<keyword evidence="5" id="KW-0804">Transcription</keyword>
<evidence type="ECO:0000256" key="6">
    <source>
        <dbReference type="ARBA" id="ARBA00023242"/>
    </source>
</evidence>
<comment type="similarity">
    <text evidence="2">Belongs to the bZIP family.</text>
</comment>
<proteinExistence type="inferred from homology"/>
<feature type="domain" description="BZIP" evidence="8">
    <location>
        <begin position="61"/>
        <end position="118"/>
    </location>
</feature>
<keyword evidence="6" id="KW-0539">Nucleus</keyword>
<evidence type="ECO:0000256" key="5">
    <source>
        <dbReference type="ARBA" id="ARBA00023163"/>
    </source>
</evidence>
<dbReference type="Pfam" id="PF00170">
    <property type="entry name" value="bZIP_1"/>
    <property type="match status" value="1"/>
</dbReference>
<evidence type="ECO:0000256" key="3">
    <source>
        <dbReference type="ARBA" id="ARBA00023015"/>
    </source>
</evidence>
<name>A0ABD1RFL4_9LAMI</name>
<evidence type="ECO:0000259" key="8">
    <source>
        <dbReference type="SMART" id="SM00338"/>
    </source>
</evidence>
<evidence type="ECO:0000313" key="9">
    <source>
        <dbReference type="EMBL" id="KAL2487202.1"/>
    </source>
</evidence>
<comment type="caution">
    <text evidence="9">The sequence shown here is derived from an EMBL/GenBank/DDBJ whole genome shotgun (WGS) entry which is preliminary data.</text>
</comment>
<dbReference type="EMBL" id="JBFOLK010000009">
    <property type="protein sequence ID" value="KAL2487202.1"/>
    <property type="molecule type" value="Genomic_DNA"/>
</dbReference>
<dbReference type="InterPro" id="IPR046347">
    <property type="entry name" value="bZIP_sf"/>
</dbReference>
<evidence type="ECO:0000256" key="4">
    <source>
        <dbReference type="ARBA" id="ARBA00023125"/>
    </source>
</evidence>
<keyword evidence="4" id="KW-0238">DNA-binding</keyword>
<keyword evidence="3" id="KW-0805">Transcription regulation</keyword>
<dbReference type="SMART" id="SM00338">
    <property type="entry name" value="BRLZ"/>
    <property type="match status" value="1"/>
</dbReference>
<dbReference type="GO" id="GO:0003677">
    <property type="term" value="F:DNA binding"/>
    <property type="evidence" value="ECO:0007669"/>
    <property type="project" value="UniProtKB-KW"/>
</dbReference>
<keyword evidence="7" id="KW-0175">Coiled coil</keyword>
<dbReference type="InterPro" id="IPR004827">
    <property type="entry name" value="bZIP"/>
</dbReference>
<comment type="subcellular location">
    <subcellularLocation>
        <location evidence="1">Nucleus</location>
    </subcellularLocation>
</comment>
<reference evidence="10" key="1">
    <citation type="submission" date="2024-07" db="EMBL/GenBank/DDBJ databases">
        <title>Two chromosome-level genome assemblies of Korean endemic species Abeliophyllum distichum and Forsythia ovata (Oleaceae).</title>
        <authorList>
            <person name="Jang H."/>
        </authorList>
    </citation>
    <scope>NUCLEOTIDE SEQUENCE [LARGE SCALE GENOMIC DNA]</scope>
</reference>
<dbReference type="SUPFAM" id="SSF57959">
    <property type="entry name" value="Leucine zipper domain"/>
    <property type="match status" value="1"/>
</dbReference>
<dbReference type="CDD" id="cd14702">
    <property type="entry name" value="bZIP_plant_GBF1"/>
    <property type="match status" value="1"/>
</dbReference>
<dbReference type="InterPro" id="IPR045314">
    <property type="entry name" value="bZIP_plant_GBF1"/>
</dbReference>
<accession>A0ABD1RFL4</accession>
<sequence>MECKQARKHNMDDDHMVTCELEAAEALAGLAWNSTVHGGALDSERQSHGGKTTEISSFEAEKEARRCRRILANRESARKTIRRRQAMHAELISKAADLSVENGNLKKHLILVKFLMIACDNCWKKEKEMAVKEYDYLKNRNECLKAEVANIEVKASEIEEESKKLVQVSISTPTTTLIIPYNHPSTVPFLCPAIVPSSDNAFGIRGSSHSDIESSSQIPIPSRDSILRSFQDQEHATRINEQGTSLFVVPSPCFFPIHTPSTTQSTLHSHRSSSENVTSAENHRLILPQKMKSQASNSMEIIPTDHLTPTQLSYTKSSTSLGPSNSSQIAVSSAARSTTLDLSTKNQKPVVLSNKMLGYANMAAEARRRRKELMKLSNIHFHQKGTRGRIDETNK</sequence>
<dbReference type="PANTHER" id="PTHR45967:SF28">
    <property type="entry name" value="BASIC-LEUCINE ZIPPER (BZIP) TRANSCRIPTION FACTOR FAMILY PROTEIN"/>
    <property type="match status" value="1"/>
</dbReference>
<dbReference type="PANTHER" id="PTHR45967">
    <property type="entry name" value="G-BOX-BINDING FACTOR 3-RELATED"/>
    <property type="match status" value="1"/>
</dbReference>